<dbReference type="HOGENOM" id="CLU_2794086_0_0_1"/>
<proteinExistence type="predicted"/>
<reference evidence="1" key="2">
    <citation type="submission" date="2012-05" db="EMBL/GenBank/DDBJ databases">
        <title>The Genome Annotation of Fusarium oxysporum PHW808.</title>
        <authorList>
            <consortium name="The Broad Institute Genomics Platform"/>
            <person name="Ma L.-J."/>
            <person name="Corby-Kistler H."/>
            <person name="Broz K."/>
            <person name="Gale L.R."/>
            <person name="Jonkers W."/>
            <person name="O'Donnell K."/>
            <person name="Ploetz R."/>
            <person name="Steinberg C."/>
            <person name="Schwartz D.C."/>
            <person name="VanEtten H."/>
            <person name="Zhou S."/>
            <person name="Young S.K."/>
            <person name="Zeng Q."/>
            <person name="Gargeya S."/>
            <person name="Fitzgerald M."/>
            <person name="Abouelleil A."/>
            <person name="Alvarado L."/>
            <person name="Chapman S.B."/>
            <person name="Gainer-Dewar J."/>
            <person name="Goldberg J."/>
            <person name="Griggs A."/>
            <person name="Gujja S."/>
            <person name="Hansen M."/>
            <person name="Howarth C."/>
            <person name="Imamovic A."/>
            <person name="Ireland A."/>
            <person name="Larimer J."/>
            <person name="McCowan C."/>
            <person name="Murphy C."/>
            <person name="Pearson M."/>
            <person name="Poon T.W."/>
            <person name="Priest M."/>
            <person name="Roberts A."/>
            <person name="Saif S."/>
            <person name="Shea T."/>
            <person name="Sykes S."/>
            <person name="Wortman J."/>
            <person name="Nusbaum C."/>
            <person name="Birren B."/>
        </authorList>
    </citation>
    <scope>NUCLEOTIDE SEQUENCE</scope>
    <source>
        <strain evidence="1">54008</strain>
    </source>
</reference>
<gene>
    <name evidence="1" type="ORF">FOPG_06020</name>
</gene>
<name>X0HV98_FUSOX</name>
<evidence type="ECO:0000313" key="1">
    <source>
        <dbReference type="EMBL" id="EXL80387.1"/>
    </source>
</evidence>
<dbReference type="EMBL" id="JH658829">
    <property type="protein sequence ID" value="EXL80387.1"/>
    <property type="molecule type" value="Genomic_DNA"/>
</dbReference>
<sequence>MQDHWYIVRGSASRAGSWVLKNAESNTCIELKDNSRWNGHDGVPIIPGSPSDDRDTANWVIVVREMAS</sequence>
<dbReference type="AlphaFoldDB" id="X0HV98"/>
<dbReference type="Proteomes" id="UP000030676">
    <property type="component" value="Unassembled WGS sequence"/>
</dbReference>
<protein>
    <submittedName>
        <fullName evidence="1">Uncharacterized protein</fullName>
    </submittedName>
</protein>
<accession>X0HV98</accession>
<organism evidence="1">
    <name type="scientific">Fusarium oxysporum f. sp. conglutinans race 2 54008</name>
    <dbReference type="NCBI Taxonomy" id="1089457"/>
    <lineage>
        <taxon>Eukaryota</taxon>
        <taxon>Fungi</taxon>
        <taxon>Dikarya</taxon>
        <taxon>Ascomycota</taxon>
        <taxon>Pezizomycotina</taxon>
        <taxon>Sordariomycetes</taxon>
        <taxon>Hypocreomycetidae</taxon>
        <taxon>Hypocreales</taxon>
        <taxon>Nectriaceae</taxon>
        <taxon>Fusarium</taxon>
        <taxon>Fusarium oxysporum species complex</taxon>
    </lineage>
</organism>
<reference evidence="1" key="1">
    <citation type="submission" date="2011-11" db="EMBL/GenBank/DDBJ databases">
        <title>The Genome Sequence of Fusarium oxysporum PHW808.</title>
        <authorList>
            <consortium name="The Broad Institute Genome Sequencing Platform"/>
            <person name="Ma L.-J."/>
            <person name="Gale L.R."/>
            <person name="Schwartz D.C."/>
            <person name="Zhou S."/>
            <person name="Corby-Kistler H."/>
            <person name="Young S.K."/>
            <person name="Zeng Q."/>
            <person name="Gargeya S."/>
            <person name="Fitzgerald M."/>
            <person name="Haas B."/>
            <person name="Abouelleil A."/>
            <person name="Alvarado L."/>
            <person name="Arachchi H.M."/>
            <person name="Berlin A."/>
            <person name="Brown A."/>
            <person name="Chapman S.B."/>
            <person name="Chen Z."/>
            <person name="Dunbar C."/>
            <person name="Freedman E."/>
            <person name="Gearin G."/>
            <person name="Goldberg J."/>
            <person name="Griggs A."/>
            <person name="Gujja S."/>
            <person name="Heiman D."/>
            <person name="Howarth C."/>
            <person name="Larson L."/>
            <person name="Lui A."/>
            <person name="MacDonald P.J.P."/>
            <person name="Montmayeur A."/>
            <person name="Murphy C."/>
            <person name="Neiman D."/>
            <person name="Pearson M."/>
            <person name="Priest M."/>
            <person name="Roberts A."/>
            <person name="Saif S."/>
            <person name="Shea T."/>
            <person name="Shenoy N."/>
            <person name="Sisk P."/>
            <person name="Stolte C."/>
            <person name="Sykes S."/>
            <person name="Wortman J."/>
            <person name="Nusbaum C."/>
            <person name="Birren B."/>
        </authorList>
    </citation>
    <scope>NUCLEOTIDE SEQUENCE [LARGE SCALE GENOMIC DNA]</scope>
    <source>
        <strain evidence="1">54008</strain>
    </source>
</reference>